<feature type="compositionally biased region" description="Polar residues" evidence="1">
    <location>
        <begin position="168"/>
        <end position="177"/>
    </location>
</feature>
<feature type="region of interest" description="Disordered" evidence="1">
    <location>
        <begin position="83"/>
        <end position="220"/>
    </location>
</feature>
<dbReference type="Proteomes" id="UP000799291">
    <property type="component" value="Unassembled WGS sequence"/>
</dbReference>
<proteinExistence type="predicted"/>
<reference evidence="2" key="1">
    <citation type="journal article" date="2020" name="Stud. Mycol.">
        <title>101 Dothideomycetes genomes: a test case for predicting lifestyles and emergence of pathogens.</title>
        <authorList>
            <person name="Haridas S."/>
            <person name="Albert R."/>
            <person name="Binder M."/>
            <person name="Bloem J."/>
            <person name="Labutti K."/>
            <person name="Salamov A."/>
            <person name="Andreopoulos B."/>
            <person name="Baker S."/>
            <person name="Barry K."/>
            <person name="Bills G."/>
            <person name="Bluhm B."/>
            <person name="Cannon C."/>
            <person name="Castanera R."/>
            <person name="Culley D."/>
            <person name="Daum C."/>
            <person name="Ezra D."/>
            <person name="Gonzalez J."/>
            <person name="Henrissat B."/>
            <person name="Kuo A."/>
            <person name="Liang C."/>
            <person name="Lipzen A."/>
            <person name="Lutzoni F."/>
            <person name="Magnuson J."/>
            <person name="Mondo S."/>
            <person name="Nolan M."/>
            <person name="Ohm R."/>
            <person name="Pangilinan J."/>
            <person name="Park H.-J."/>
            <person name="Ramirez L."/>
            <person name="Alfaro M."/>
            <person name="Sun H."/>
            <person name="Tritt A."/>
            <person name="Yoshinaga Y."/>
            <person name="Zwiers L.-H."/>
            <person name="Turgeon B."/>
            <person name="Goodwin S."/>
            <person name="Spatafora J."/>
            <person name="Crous P."/>
            <person name="Grigoriev I."/>
        </authorList>
    </citation>
    <scope>NUCLEOTIDE SEQUENCE</scope>
    <source>
        <strain evidence="2">CBS 122367</strain>
    </source>
</reference>
<feature type="compositionally biased region" description="Polar residues" evidence="1">
    <location>
        <begin position="142"/>
        <end position="160"/>
    </location>
</feature>
<evidence type="ECO:0000313" key="2">
    <source>
        <dbReference type="EMBL" id="KAF2684526.1"/>
    </source>
</evidence>
<sequence length="220" mass="22998">MSLSSISSPSSISPPSSQESPSPNGSLSLDTEGPTNDSLALKGLSLSMLICMDEDDEKRKHFDPYGLATKPYAPTIELGAANGSAADASMSRSELRRPFETTPSIFTLPIKTRALNGSGRRASSTADEVGSPSGSTPNTPSKKNGAQTPNGSTTITNMTAGATEDSDGSVTNASRGGSPQRIRYDHEGGRNVTPVTNRPATKSATALRRQPTRAVKEKKM</sequence>
<name>A0A6G1J1X9_9PLEO</name>
<protein>
    <submittedName>
        <fullName evidence="2">Uncharacterized protein</fullName>
    </submittedName>
</protein>
<evidence type="ECO:0000313" key="3">
    <source>
        <dbReference type="Proteomes" id="UP000799291"/>
    </source>
</evidence>
<accession>A0A6G1J1X9</accession>
<feature type="compositionally biased region" description="Low complexity" evidence="1">
    <location>
        <begin position="130"/>
        <end position="141"/>
    </location>
</feature>
<gene>
    <name evidence="2" type="ORF">K458DRAFT_33047</name>
</gene>
<feature type="region of interest" description="Disordered" evidence="1">
    <location>
        <begin position="1"/>
        <end position="39"/>
    </location>
</feature>
<feature type="compositionally biased region" description="Polar residues" evidence="1">
    <location>
        <begin position="193"/>
        <end position="204"/>
    </location>
</feature>
<organism evidence="2 3">
    <name type="scientific">Lentithecium fluviatile CBS 122367</name>
    <dbReference type="NCBI Taxonomy" id="1168545"/>
    <lineage>
        <taxon>Eukaryota</taxon>
        <taxon>Fungi</taxon>
        <taxon>Dikarya</taxon>
        <taxon>Ascomycota</taxon>
        <taxon>Pezizomycotina</taxon>
        <taxon>Dothideomycetes</taxon>
        <taxon>Pleosporomycetidae</taxon>
        <taxon>Pleosporales</taxon>
        <taxon>Massarineae</taxon>
        <taxon>Lentitheciaceae</taxon>
        <taxon>Lentithecium</taxon>
    </lineage>
</organism>
<dbReference type="AlphaFoldDB" id="A0A6G1J1X9"/>
<evidence type="ECO:0000256" key="1">
    <source>
        <dbReference type="SAM" id="MobiDB-lite"/>
    </source>
</evidence>
<feature type="compositionally biased region" description="Low complexity" evidence="1">
    <location>
        <begin position="1"/>
        <end position="28"/>
    </location>
</feature>
<keyword evidence="3" id="KW-1185">Reference proteome</keyword>
<dbReference type="EMBL" id="MU005581">
    <property type="protein sequence ID" value="KAF2684526.1"/>
    <property type="molecule type" value="Genomic_DNA"/>
</dbReference>